<dbReference type="Gene3D" id="3.40.50.10330">
    <property type="entry name" value="Probable inorganic polyphosphate/atp-NAD kinase, domain 1"/>
    <property type="match status" value="1"/>
</dbReference>
<dbReference type="InterPro" id="IPR017438">
    <property type="entry name" value="ATP-NAD_kinase_N"/>
</dbReference>
<dbReference type="SUPFAM" id="SSF111331">
    <property type="entry name" value="NAD kinase/diacylglycerol kinase-like"/>
    <property type="match status" value="1"/>
</dbReference>
<name>A0A941FJU6_9BACI</name>
<dbReference type="InterPro" id="IPR016064">
    <property type="entry name" value="NAD/diacylglycerol_kinase_sf"/>
</dbReference>
<evidence type="ECO:0000256" key="2">
    <source>
        <dbReference type="ARBA" id="ARBA00022840"/>
    </source>
</evidence>
<sequence>MTKEILSGTKHDTRMIAVGGDGTINEMINGAIGFPTLSSAPLRLDPAMIM</sequence>
<dbReference type="GO" id="GO:0005524">
    <property type="term" value="F:ATP binding"/>
    <property type="evidence" value="ECO:0007669"/>
    <property type="project" value="UniProtKB-KW"/>
</dbReference>
<dbReference type="Proteomes" id="UP000680045">
    <property type="component" value="Unassembled WGS sequence"/>
</dbReference>
<organism evidence="3 4">
    <name type="scientific">Peribacillus frigoritolerans</name>
    <dbReference type="NCBI Taxonomy" id="450367"/>
    <lineage>
        <taxon>Bacteria</taxon>
        <taxon>Bacillati</taxon>
        <taxon>Bacillota</taxon>
        <taxon>Bacilli</taxon>
        <taxon>Bacillales</taxon>
        <taxon>Bacillaceae</taxon>
        <taxon>Peribacillus</taxon>
    </lineage>
</organism>
<proteinExistence type="predicted"/>
<evidence type="ECO:0000313" key="4">
    <source>
        <dbReference type="Proteomes" id="UP000680045"/>
    </source>
</evidence>
<comment type="caution">
    <text evidence="3">The sequence shown here is derived from an EMBL/GenBank/DDBJ whole genome shotgun (WGS) entry which is preliminary data.</text>
</comment>
<keyword evidence="2" id="KW-0067">ATP-binding</keyword>
<dbReference type="AlphaFoldDB" id="A0A941FJU6"/>
<dbReference type="EMBL" id="JAGTPW010000004">
    <property type="protein sequence ID" value="MBR8644104.1"/>
    <property type="molecule type" value="Genomic_DNA"/>
</dbReference>
<gene>
    <name evidence="3" type="ORF">KEH51_03605</name>
</gene>
<evidence type="ECO:0008006" key="5">
    <source>
        <dbReference type="Google" id="ProtNLM"/>
    </source>
</evidence>
<reference evidence="3" key="1">
    <citation type="submission" date="2021-04" db="EMBL/GenBank/DDBJ databases">
        <title>Whole genome sequencing of Enterococci isolates from hospitalized patients.</title>
        <authorList>
            <person name="Ogoti B.M."/>
            <person name="Onyambu F.G."/>
        </authorList>
    </citation>
    <scope>NUCLEOTIDE SEQUENCE</scope>
    <source>
        <strain evidence="3">242</strain>
    </source>
</reference>
<evidence type="ECO:0000313" key="3">
    <source>
        <dbReference type="EMBL" id="MBR8644104.1"/>
    </source>
</evidence>
<evidence type="ECO:0000256" key="1">
    <source>
        <dbReference type="ARBA" id="ARBA00022741"/>
    </source>
</evidence>
<protein>
    <recommendedName>
        <fullName evidence="5">DAGKc domain-containing protein</fullName>
    </recommendedName>
</protein>
<keyword evidence="1" id="KW-0547">Nucleotide-binding</keyword>
<accession>A0A941FJU6</accession>